<keyword evidence="3" id="KW-0964">Secreted</keyword>
<dbReference type="Gene3D" id="1.10.100.10">
    <property type="entry name" value="Insulin-like"/>
    <property type="match status" value="1"/>
</dbReference>
<evidence type="ECO:0000313" key="7">
    <source>
        <dbReference type="EMBL" id="EFO91153.1"/>
    </source>
</evidence>
<gene>
    <name evidence="7" type="primary">Cre-ins-27</name>
    <name evidence="7" type="ORF">CRE_30148</name>
</gene>
<dbReference type="eggNOG" id="ENOG502TAY2">
    <property type="taxonomic scope" value="Eukaryota"/>
</dbReference>
<evidence type="ECO:0000256" key="5">
    <source>
        <dbReference type="ARBA" id="ARBA00023157"/>
    </source>
</evidence>
<name>E3NAJ2_CAERE</name>
<feature type="transmembrane region" description="Helical" evidence="6">
    <location>
        <begin position="144"/>
        <end position="162"/>
    </location>
</feature>
<dbReference type="InterPro" id="IPR003235">
    <property type="entry name" value="Nem_insulin-like_b-type"/>
</dbReference>
<protein>
    <submittedName>
        <fullName evidence="7">CRE-INS-27 protein</fullName>
    </submittedName>
</protein>
<dbReference type="Proteomes" id="UP000008281">
    <property type="component" value="Unassembled WGS sequence"/>
</dbReference>
<dbReference type="AlphaFoldDB" id="E3NAJ2"/>
<keyword evidence="6" id="KW-0472">Membrane</keyword>
<evidence type="ECO:0000256" key="2">
    <source>
        <dbReference type="ARBA" id="ARBA00009034"/>
    </source>
</evidence>
<dbReference type="EMBL" id="DS268576">
    <property type="protein sequence ID" value="EFO91153.1"/>
    <property type="molecule type" value="Genomic_DNA"/>
</dbReference>
<feature type="transmembrane region" description="Helical" evidence="6">
    <location>
        <begin position="89"/>
        <end position="107"/>
    </location>
</feature>
<evidence type="ECO:0000256" key="6">
    <source>
        <dbReference type="SAM" id="Phobius"/>
    </source>
</evidence>
<dbReference type="Pfam" id="PF03488">
    <property type="entry name" value="Ins_beta"/>
    <property type="match status" value="1"/>
</dbReference>
<reference evidence="7" key="1">
    <citation type="submission" date="2007-07" db="EMBL/GenBank/DDBJ databases">
        <title>PCAP assembly of the Caenorhabditis remanei genome.</title>
        <authorList>
            <consortium name="The Caenorhabditis remanei Sequencing Consortium"/>
            <person name="Wilson R.K."/>
        </authorList>
    </citation>
    <scope>NUCLEOTIDE SEQUENCE [LARGE SCALE GENOMIC DNA]</scope>
    <source>
        <strain evidence="7">PB4641</strain>
    </source>
</reference>
<comment type="similarity">
    <text evidence="2">Belongs to the insulin family.</text>
</comment>
<keyword evidence="5" id="KW-1015">Disulfide bond</keyword>
<dbReference type="GO" id="GO:0005576">
    <property type="term" value="C:extracellular region"/>
    <property type="evidence" value="ECO:0007669"/>
    <property type="project" value="UniProtKB-SubCell"/>
</dbReference>
<evidence type="ECO:0000256" key="4">
    <source>
        <dbReference type="ARBA" id="ARBA00022729"/>
    </source>
</evidence>
<dbReference type="GO" id="GO:0005179">
    <property type="term" value="F:hormone activity"/>
    <property type="evidence" value="ECO:0007669"/>
    <property type="project" value="InterPro"/>
</dbReference>
<keyword evidence="6" id="KW-1133">Transmembrane helix</keyword>
<dbReference type="HOGENOM" id="CLU_1295457_0_0_1"/>
<keyword evidence="6" id="KW-0812">Transmembrane</keyword>
<comment type="subcellular location">
    <subcellularLocation>
        <location evidence="1">Secreted</location>
    </subcellularLocation>
</comment>
<evidence type="ECO:0000313" key="8">
    <source>
        <dbReference type="Proteomes" id="UP000008281"/>
    </source>
</evidence>
<organism evidence="8">
    <name type="scientific">Caenorhabditis remanei</name>
    <name type="common">Caenorhabditis vulgaris</name>
    <dbReference type="NCBI Taxonomy" id="31234"/>
    <lineage>
        <taxon>Eukaryota</taxon>
        <taxon>Metazoa</taxon>
        <taxon>Ecdysozoa</taxon>
        <taxon>Nematoda</taxon>
        <taxon>Chromadorea</taxon>
        <taxon>Rhabditida</taxon>
        <taxon>Rhabditina</taxon>
        <taxon>Rhabditomorpha</taxon>
        <taxon>Rhabditoidea</taxon>
        <taxon>Rhabditidae</taxon>
        <taxon>Peloderinae</taxon>
        <taxon>Caenorhabditis</taxon>
    </lineage>
</organism>
<evidence type="ECO:0000256" key="1">
    <source>
        <dbReference type="ARBA" id="ARBA00004613"/>
    </source>
</evidence>
<keyword evidence="4" id="KW-0732">Signal</keyword>
<keyword evidence="8" id="KW-1185">Reference proteome</keyword>
<accession>E3NAJ2</accession>
<evidence type="ECO:0000256" key="3">
    <source>
        <dbReference type="ARBA" id="ARBA00022525"/>
    </source>
</evidence>
<dbReference type="InParanoid" id="E3NAJ2"/>
<sequence length="213" mass="23303">MTSERCPGKTERERDILSSSVQEFRKKKRRSEWYKKEKSSTDIVSQEAPSISRILKRFAAPNSNRFLFTSLRSTSASTPTSAMLSTKTLVFILAILLAISTVSSVSSGGNKCGRILMGHIDAICGKDCDESAAINLIAMFSNNVFKIVLICSILLISAVNSAPEATGRKCGRQLLNYIWSICAESCANGDEIHRLCTDGSRYTDSDVKALCCP</sequence>
<proteinExistence type="inferred from homology"/>